<proteinExistence type="predicted"/>
<evidence type="ECO:0000313" key="2">
    <source>
        <dbReference type="Proteomes" id="UP000593574"/>
    </source>
</evidence>
<reference evidence="1 2" key="1">
    <citation type="journal article" date="2019" name="Genome Biol. Evol.">
        <title>Insights into the evolution of the New World diploid cottons (Gossypium, subgenus Houzingenia) based on genome sequencing.</title>
        <authorList>
            <person name="Grover C.E."/>
            <person name="Arick M.A. 2nd"/>
            <person name="Thrash A."/>
            <person name="Conover J.L."/>
            <person name="Sanders W.S."/>
            <person name="Peterson D.G."/>
            <person name="Frelichowski J.E."/>
            <person name="Scheffler J.A."/>
            <person name="Scheffler B.E."/>
            <person name="Wendel J.F."/>
        </authorList>
    </citation>
    <scope>NUCLEOTIDE SEQUENCE [LARGE SCALE GENOMIC DNA]</scope>
    <source>
        <strain evidence="1">4</strain>
        <tissue evidence="1">Leaf</tissue>
    </source>
</reference>
<dbReference type="Proteomes" id="UP000593574">
    <property type="component" value="Unassembled WGS sequence"/>
</dbReference>
<gene>
    <name evidence="1" type="ORF">Golax_021375</name>
</gene>
<keyword evidence="2" id="KW-1185">Reference proteome</keyword>
<dbReference type="AlphaFoldDB" id="A0A7J9AL77"/>
<accession>A0A7J9AL77</accession>
<sequence>MDVSATQWLHNCNHRSQTKMVPHFQRRKERFLMEVNKFLLQLLMLPCYLEETYRLLALS</sequence>
<organism evidence="1 2">
    <name type="scientific">Gossypium laxum</name>
    <dbReference type="NCBI Taxonomy" id="34288"/>
    <lineage>
        <taxon>Eukaryota</taxon>
        <taxon>Viridiplantae</taxon>
        <taxon>Streptophyta</taxon>
        <taxon>Embryophyta</taxon>
        <taxon>Tracheophyta</taxon>
        <taxon>Spermatophyta</taxon>
        <taxon>Magnoliopsida</taxon>
        <taxon>eudicotyledons</taxon>
        <taxon>Gunneridae</taxon>
        <taxon>Pentapetalae</taxon>
        <taxon>rosids</taxon>
        <taxon>malvids</taxon>
        <taxon>Malvales</taxon>
        <taxon>Malvaceae</taxon>
        <taxon>Malvoideae</taxon>
        <taxon>Gossypium</taxon>
    </lineage>
</organism>
<dbReference type="EMBL" id="JABEZV010000011">
    <property type="protein sequence ID" value="MBA0724702.1"/>
    <property type="molecule type" value="Genomic_DNA"/>
</dbReference>
<name>A0A7J9AL77_9ROSI</name>
<comment type="caution">
    <text evidence="1">The sequence shown here is derived from an EMBL/GenBank/DDBJ whole genome shotgun (WGS) entry which is preliminary data.</text>
</comment>
<protein>
    <submittedName>
        <fullName evidence="1">Uncharacterized protein</fullName>
    </submittedName>
</protein>
<evidence type="ECO:0000313" key="1">
    <source>
        <dbReference type="EMBL" id="MBA0724702.1"/>
    </source>
</evidence>